<dbReference type="EMBL" id="HBGD01003616">
    <property type="protein sequence ID" value="CAD9079745.1"/>
    <property type="molecule type" value="Transcribed_RNA"/>
</dbReference>
<feature type="transmembrane region" description="Helical" evidence="2">
    <location>
        <begin position="280"/>
        <end position="308"/>
    </location>
</feature>
<feature type="compositionally biased region" description="Acidic residues" evidence="1">
    <location>
        <begin position="374"/>
        <end position="389"/>
    </location>
</feature>
<dbReference type="AlphaFoldDB" id="A0A7S1KND3"/>
<accession>A0A7S1KND3</accession>
<feature type="compositionally biased region" description="Basic and acidic residues" evidence="1">
    <location>
        <begin position="706"/>
        <end position="715"/>
    </location>
</feature>
<feature type="transmembrane region" description="Helical" evidence="2">
    <location>
        <begin position="154"/>
        <end position="180"/>
    </location>
</feature>
<protein>
    <submittedName>
        <fullName evidence="3">Uncharacterized protein</fullName>
    </submittedName>
</protein>
<feature type="compositionally biased region" description="Basic residues" evidence="1">
    <location>
        <begin position="349"/>
        <end position="369"/>
    </location>
</feature>
<feature type="region of interest" description="Disordered" evidence="1">
    <location>
        <begin position="696"/>
        <end position="715"/>
    </location>
</feature>
<evidence type="ECO:0000256" key="1">
    <source>
        <dbReference type="SAM" id="MobiDB-lite"/>
    </source>
</evidence>
<organism evidence="3">
    <name type="scientific">Percolomonas cosmopolitus</name>
    <dbReference type="NCBI Taxonomy" id="63605"/>
    <lineage>
        <taxon>Eukaryota</taxon>
        <taxon>Discoba</taxon>
        <taxon>Heterolobosea</taxon>
        <taxon>Tetramitia</taxon>
        <taxon>Eutetramitia</taxon>
        <taxon>Percolomonadidae</taxon>
        <taxon>Percolomonas</taxon>
    </lineage>
</organism>
<feature type="transmembrane region" description="Helical" evidence="2">
    <location>
        <begin position="558"/>
        <end position="582"/>
    </location>
</feature>
<feature type="region of interest" description="Disordered" evidence="1">
    <location>
        <begin position="722"/>
        <end position="783"/>
    </location>
</feature>
<name>A0A7S1KND3_9EUKA</name>
<dbReference type="SUPFAM" id="SSF103473">
    <property type="entry name" value="MFS general substrate transporter"/>
    <property type="match status" value="1"/>
</dbReference>
<proteinExistence type="predicted"/>
<feature type="transmembrane region" description="Helical" evidence="2">
    <location>
        <begin position="632"/>
        <end position="651"/>
    </location>
</feature>
<feature type="transmembrane region" description="Helical" evidence="2">
    <location>
        <begin position="456"/>
        <end position="473"/>
    </location>
</feature>
<evidence type="ECO:0000256" key="2">
    <source>
        <dbReference type="SAM" id="Phobius"/>
    </source>
</evidence>
<keyword evidence="2" id="KW-0472">Membrane</keyword>
<feature type="region of interest" description="Disordered" evidence="1">
    <location>
        <begin position="337"/>
        <end position="423"/>
    </location>
</feature>
<reference evidence="3" key="1">
    <citation type="submission" date="2021-01" db="EMBL/GenBank/DDBJ databases">
        <authorList>
            <person name="Corre E."/>
            <person name="Pelletier E."/>
            <person name="Niang G."/>
            <person name="Scheremetjew M."/>
            <person name="Finn R."/>
            <person name="Kale V."/>
            <person name="Holt S."/>
            <person name="Cochrane G."/>
            <person name="Meng A."/>
            <person name="Brown T."/>
            <person name="Cohen L."/>
        </authorList>
    </citation>
    <scope>NUCLEOTIDE SEQUENCE</scope>
    <source>
        <strain evidence="3">WS</strain>
    </source>
</reference>
<sequence>MHAALINIAVYGEQEQEQSSSSIVDSAVPHPTGSVSTNHENDATSTHLQGIGNDAATAAASRANPLHSASHTSSLSALHLLPLCHYLPTLIPLTQLSSSSSPFLYTMLFIAGIISIPNLGIIMGYFGITAGGFMKARNNSHVLTASHEHKRTRLIASLIIIASIINFVNCLIMLIISIWYNGSAPSQKPNFHNDTILPDTNGPGLPWWGILVAFCGNVSGPVMELMVRMELLHWEGRKHGGPASVGARVGGRAQHVRIEEAGDATTTSPERSNIDAIMRIGLILAWTIAVLGGYWAACIISLLGLILACAWQHSWETIDEIEWRRVRQHNLSQQNVDNEWHDNDGAGRVSRRVRRHNERIEQRRHRSAKKYVENEEEDEEQNSESDDSGQESNSESLSQTGATTAWDHEEDIPSDEPLLTNTPHTTLHDSHALLSSLPTFTTATPSFLKDFIRTNTFFYLVEFVSLTVAYFAFLRLSSLFMTSTLTDFGFSFRWYDISVVNATAGCAVLIYLLLVHKYIMQNLAENHSLIFATLLGFICIIPLPLLSYFARENGRRSYALWQFLIILIPLYHISITMGILAIRRKLGTSVHDHNQPIVTVIMFVLLCVGMTFGVLVGSSMYQLLKYFRKPQIVSFVVVALLHVVVVMFNVLRTAVECITPVESERAIIFFEDDLDDSDSDVGELFSRVNHNNVVGIEESVSSGTESGHDGDRIHEEGHMGTLESAEEVSGDEDGSKVVHSNRRQAMEEDEHHEEELTATPHNDEPSPPPQEQKDHDLLAFGDE</sequence>
<feature type="transmembrane region" description="Helical" evidence="2">
    <location>
        <begin position="527"/>
        <end position="546"/>
    </location>
</feature>
<feature type="compositionally biased region" description="Polar residues" evidence="1">
    <location>
        <begin position="33"/>
        <end position="48"/>
    </location>
</feature>
<evidence type="ECO:0000313" key="3">
    <source>
        <dbReference type="EMBL" id="CAD9079745.1"/>
    </source>
</evidence>
<feature type="transmembrane region" description="Helical" evidence="2">
    <location>
        <begin position="597"/>
        <end position="620"/>
    </location>
</feature>
<feature type="transmembrane region" description="Helical" evidence="2">
    <location>
        <begin position="494"/>
        <end position="515"/>
    </location>
</feature>
<feature type="transmembrane region" description="Helical" evidence="2">
    <location>
        <begin position="103"/>
        <end position="133"/>
    </location>
</feature>
<gene>
    <name evidence="3" type="ORF">PCOS0759_LOCUS2985</name>
</gene>
<keyword evidence="2" id="KW-0812">Transmembrane</keyword>
<keyword evidence="2" id="KW-1133">Transmembrane helix</keyword>
<feature type="region of interest" description="Disordered" evidence="1">
    <location>
        <begin position="17"/>
        <end position="48"/>
    </location>
</feature>
<dbReference type="InterPro" id="IPR036259">
    <property type="entry name" value="MFS_trans_sf"/>
</dbReference>